<dbReference type="SMART" id="SM01415">
    <property type="entry name" value="DUF106"/>
    <property type="match status" value="1"/>
</dbReference>
<evidence type="ECO:0000256" key="5">
    <source>
        <dbReference type="SAM" id="Coils"/>
    </source>
</evidence>
<dbReference type="EMBL" id="VGJJ01000002">
    <property type="protein sequence ID" value="MBM3281815.1"/>
    <property type="molecule type" value="Genomic_DNA"/>
</dbReference>
<evidence type="ECO:0000313" key="8">
    <source>
        <dbReference type="Proteomes" id="UP000774699"/>
    </source>
</evidence>
<keyword evidence="5" id="KW-0175">Coiled coil</keyword>
<keyword evidence="3 6" id="KW-1133">Transmembrane helix</keyword>
<keyword evidence="4 6" id="KW-0472">Membrane</keyword>
<dbReference type="InterPro" id="IPR038978">
    <property type="entry name" value="MJ0935"/>
</dbReference>
<reference evidence="7" key="1">
    <citation type="submission" date="2019-03" db="EMBL/GenBank/DDBJ databases">
        <title>Lake Tanganyika Metagenome-Assembled Genomes (MAGs).</title>
        <authorList>
            <person name="Tran P."/>
        </authorList>
    </citation>
    <scope>NUCLEOTIDE SEQUENCE</scope>
    <source>
        <strain evidence="7">M_DeepCast_50m_m2_156</strain>
    </source>
</reference>
<comment type="subcellular location">
    <subcellularLocation>
        <location evidence="1">Membrane</location>
        <topology evidence="1">Multi-pass membrane protein</topology>
    </subcellularLocation>
</comment>
<organism evidence="7 8">
    <name type="scientific">Candidatus Iainarchaeum sp</name>
    <dbReference type="NCBI Taxonomy" id="3101447"/>
    <lineage>
        <taxon>Archaea</taxon>
        <taxon>Candidatus Iainarchaeota</taxon>
        <taxon>Candidatus Iainarchaeia</taxon>
        <taxon>Candidatus Iainarchaeales</taxon>
        <taxon>Candidatus Iainarchaeaceae</taxon>
        <taxon>Candidatus Iainarchaeum</taxon>
    </lineage>
</organism>
<dbReference type="Proteomes" id="UP000774699">
    <property type="component" value="Unassembled WGS sequence"/>
</dbReference>
<evidence type="ECO:0000256" key="2">
    <source>
        <dbReference type="ARBA" id="ARBA00022692"/>
    </source>
</evidence>
<name>A0A8T4C9H4_9ARCH</name>
<evidence type="ECO:0000256" key="6">
    <source>
        <dbReference type="SAM" id="Phobius"/>
    </source>
</evidence>
<keyword evidence="2 6" id="KW-0812">Transmembrane</keyword>
<evidence type="ECO:0000256" key="4">
    <source>
        <dbReference type="ARBA" id="ARBA00023136"/>
    </source>
</evidence>
<comment type="caution">
    <text evidence="7">The sequence shown here is derived from an EMBL/GenBank/DDBJ whole genome shotgun (WGS) entry which is preliminary data.</text>
</comment>
<feature type="coiled-coil region" evidence="5">
    <location>
        <begin position="30"/>
        <end position="74"/>
    </location>
</feature>
<evidence type="ECO:0000313" key="7">
    <source>
        <dbReference type="EMBL" id="MBM3281815.1"/>
    </source>
</evidence>
<dbReference type="PANTHER" id="PTHR42198">
    <property type="entry name" value="INTEGRAL MEMBRANE PROTEIN"/>
    <property type="match status" value="1"/>
</dbReference>
<proteinExistence type="predicted"/>
<evidence type="ECO:0000256" key="1">
    <source>
        <dbReference type="ARBA" id="ARBA00004141"/>
    </source>
</evidence>
<accession>A0A8T4C9H4</accession>
<protein>
    <submittedName>
        <fullName evidence="7">DUF106 domain-containing protein</fullName>
    </submittedName>
</protein>
<gene>
    <name evidence="7" type="ORF">FJY86_00545</name>
</gene>
<dbReference type="GO" id="GO:0016020">
    <property type="term" value="C:membrane"/>
    <property type="evidence" value="ECO:0007669"/>
    <property type="project" value="UniProtKB-SubCell"/>
</dbReference>
<feature type="transmembrane region" description="Helical" evidence="6">
    <location>
        <begin position="121"/>
        <end position="140"/>
    </location>
</feature>
<sequence>MFTNPAMDLVVISALFAVISQTVQLVMGNRKETRRIQKNMKEKNAELKELMKKGESAKNEVERVQREMMELSTSTMKNMPKLMIVNMIVFLPLFGLVSHAYNGTKIELFYPLNMVWAQGDWFWFYVLCSFLISMVVNHVLNTYDNHLEKKQTMTVKQ</sequence>
<dbReference type="PANTHER" id="PTHR42198:SF1">
    <property type="entry name" value="INTEGRAL MEMBRANE PROTEIN"/>
    <property type="match status" value="1"/>
</dbReference>
<evidence type="ECO:0000256" key="3">
    <source>
        <dbReference type="ARBA" id="ARBA00022989"/>
    </source>
</evidence>
<feature type="transmembrane region" description="Helical" evidence="6">
    <location>
        <begin position="82"/>
        <end position="101"/>
    </location>
</feature>
<dbReference type="InterPro" id="IPR002809">
    <property type="entry name" value="EMC3/TMCO1"/>
</dbReference>
<feature type="transmembrane region" description="Helical" evidence="6">
    <location>
        <begin position="6"/>
        <end position="27"/>
    </location>
</feature>
<dbReference type="Pfam" id="PF01956">
    <property type="entry name" value="EMC3_TMCO1"/>
    <property type="match status" value="1"/>
</dbReference>
<dbReference type="AlphaFoldDB" id="A0A8T4C9H4"/>